<dbReference type="Gene3D" id="3.40.50.300">
    <property type="entry name" value="P-loop containing nucleotide triphosphate hydrolases"/>
    <property type="match status" value="1"/>
</dbReference>
<dbReference type="Proteomes" id="UP000694545">
    <property type="component" value="Unplaced"/>
</dbReference>
<name>A0A8D2J3W3_VARKO</name>
<gene>
    <name evidence="5" type="primary">CMPK2</name>
</gene>
<dbReference type="InterPro" id="IPR039430">
    <property type="entry name" value="Thymidylate_kin-like_dom"/>
</dbReference>
<evidence type="ECO:0000259" key="4">
    <source>
        <dbReference type="Pfam" id="PF02223"/>
    </source>
</evidence>
<dbReference type="GO" id="GO:0006227">
    <property type="term" value="P:dUDP biosynthetic process"/>
    <property type="evidence" value="ECO:0007669"/>
    <property type="project" value="TreeGrafter"/>
</dbReference>
<evidence type="ECO:0000256" key="3">
    <source>
        <dbReference type="ARBA" id="ARBA00022840"/>
    </source>
</evidence>
<evidence type="ECO:0000313" key="6">
    <source>
        <dbReference type="Proteomes" id="UP000694545"/>
    </source>
</evidence>
<comment type="similarity">
    <text evidence="1">Belongs to the thymidylate kinase family.</text>
</comment>
<keyword evidence="3" id="KW-0067">ATP-binding</keyword>
<evidence type="ECO:0000256" key="1">
    <source>
        <dbReference type="ARBA" id="ARBA00009776"/>
    </source>
</evidence>
<proteinExistence type="inferred from homology"/>
<reference evidence="5" key="1">
    <citation type="submission" date="2025-08" db="UniProtKB">
        <authorList>
            <consortium name="Ensembl"/>
        </authorList>
    </citation>
    <scope>IDENTIFICATION</scope>
</reference>
<dbReference type="PANTHER" id="PTHR10344">
    <property type="entry name" value="THYMIDYLATE KINASE"/>
    <property type="match status" value="1"/>
</dbReference>
<evidence type="ECO:0000256" key="2">
    <source>
        <dbReference type="ARBA" id="ARBA00022741"/>
    </source>
</evidence>
<dbReference type="PANTHER" id="PTHR10344:SF4">
    <property type="entry name" value="UMP-CMP KINASE 2, MITOCHONDRIAL"/>
    <property type="match status" value="1"/>
</dbReference>
<dbReference type="GO" id="GO:0004550">
    <property type="term" value="F:nucleoside diphosphate kinase activity"/>
    <property type="evidence" value="ECO:0007669"/>
    <property type="project" value="TreeGrafter"/>
</dbReference>
<dbReference type="GO" id="GO:0005524">
    <property type="term" value="F:ATP binding"/>
    <property type="evidence" value="ECO:0007669"/>
    <property type="project" value="UniProtKB-KW"/>
</dbReference>
<dbReference type="GO" id="GO:0005739">
    <property type="term" value="C:mitochondrion"/>
    <property type="evidence" value="ECO:0007669"/>
    <property type="project" value="TreeGrafter"/>
</dbReference>
<dbReference type="GO" id="GO:0006235">
    <property type="term" value="P:dTTP biosynthetic process"/>
    <property type="evidence" value="ECO:0007669"/>
    <property type="project" value="TreeGrafter"/>
</dbReference>
<evidence type="ECO:0000313" key="5">
    <source>
        <dbReference type="Ensembl" id="ENSVKKP00000008958.1"/>
    </source>
</evidence>
<protein>
    <submittedName>
        <fullName evidence="5">Cytidine/uridine monophosphate kinase 2</fullName>
    </submittedName>
</protein>
<dbReference type="GO" id="GO:0006233">
    <property type="term" value="P:dTDP biosynthetic process"/>
    <property type="evidence" value="ECO:0007669"/>
    <property type="project" value="TreeGrafter"/>
</dbReference>
<keyword evidence="2" id="KW-0547">Nucleotide-binding</keyword>
<keyword evidence="6" id="KW-1185">Reference proteome</keyword>
<reference evidence="5" key="2">
    <citation type="submission" date="2025-09" db="UniProtKB">
        <authorList>
            <consortium name="Ensembl"/>
        </authorList>
    </citation>
    <scope>IDENTIFICATION</scope>
</reference>
<sequence length="106" mass="12334">MSGKVENLPPLHHQVYHWPEDLLRPDIVLLLSISAEERIRRLQGRGLERTREEAELETNSVFRQKVEECYRRMENPACQPVDASPSREEVLKTALHLIKNDSAFSE</sequence>
<dbReference type="GO" id="GO:0004798">
    <property type="term" value="F:dTMP kinase activity"/>
    <property type="evidence" value="ECO:0007669"/>
    <property type="project" value="TreeGrafter"/>
</dbReference>
<organism evidence="5 6">
    <name type="scientific">Varanus komodoensis</name>
    <name type="common">Komodo dragon</name>
    <dbReference type="NCBI Taxonomy" id="61221"/>
    <lineage>
        <taxon>Eukaryota</taxon>
        <taxon>Metazoa</taxon>
        <taxon>Chordata</taxon>
        <taxon>Craniata</taxon>
        <taxon>Vertebrata</taxon>
        <taxon>Euteleostomi</taxon>
        <taxon>Lepidosauria</taxon>
        <taxon>Squamata</taxon>
        <taxon>Bifurcata</taxon>
        <taxon>Unidentata</taxon>
        <taxon>Episquamata</taxon>
        <taxon>Toxicofera</taxon>
        <taxon>Anguimorpha</taxon>
        <taxon>Paleoanguimorpha</taxon>
        <taxon>Varanoidea</taxon>
        <taxon>Varanidae</taxon>
        <taxon>Varanus</taxon>
    </lineage>
</organism>
<accession>A0A8D2J3W3</accession>
<dbReference type="SUPFAM" id="SSF52540">
    <property type="entry name" value="P-loop containing nucleoside triphosphate hydrolases"/>
    <property type="match status" value="1"/>
</dbReference>
<dbReference type="Pfam" id="PF02223">
    <property type="entry name" value="Thymidylate_kin"/>
    <property type="match status" value="1"/>
</dbReference>
<dbReference type="Ensembl" id="ENSVKKT00000009188.1">
    <property type="protein sequence ID" value="ENSVKKP00000008958.1"/>
    <property type="gene ID" value="ENSVKKG00000006365.1"/>
</dbReference>
<dbReference type="InterPro" id="IPR027417">
    <property type="entry name" value="P-loop_NTPase"/>
</dbReference>
<feature type="domain" description="Thymidylate kinase-like" evidence="4">
    <location>
        <begin position="14"/>
        <end position="91"/>
    </location>
</feature>
<dbReference type="AlphaFoldDB" id="A0A8D2J3W3"/>